<dbReference type="GO" id="GO:0036064">
    <property type="term" value="C:ciliary basal body"/>
    <property type="evidence" value="ECO:0007669"/>
    <property type="project" value="TreeGrafter"/>
</dbReference>
<keyword evidence="9" id="KW-0206">Cytoskeleton</keyword>
<dbReference type="InterPro" id="IPR013087">
    <property type="entry name" value="Znf_C2H2_type"/>
</dbReference>
<comment type="similarity">
    <text evidence="3">Belongs to the DZIP C2H2-type zinc-finger protein family.</text>
</comment>
<evidence type="ECO:0000256" key="12">
    <source>
        <dbReference type="SAM" id="MobiDB-lite"/>
    </source>
</evidence>
<accession>A0A8J9YDI9</accession>
<dbReference type="Pfam" id="PF25977">
    <property type="entry name" value="DZIP1"/>
    <property type="match status" value="1"/>
</dbReference>
<feature type="compositionally biased region" description="Basic residues" evidence="12">
    <location>
        <begin position="763"/>
        <end position="772"/>
    </location>
</feature>
<sequence>MACKTSFELHHNFPKLAEESGFTFNTHKPRVHIEWNKIKLIDIESLIRERKFVIVEQHINDILDCVLESEFDVRILDDGVLKIFRLAQLAVEYQQFCRHYLDRSVYILREEVTNLLKELDTTKRNLMEKEEEIRRVRRKNKQYTRTPLPYGNENIATMLLKTLNQNKGDMFGSPSQADLVHHNKCNYCEKVFLNQLYLKSHISRRHANVLEIPQKDTTDKNIINEDNNPRVNEEIAELKLKLKQMEELIVNTHNYNKPNASITHLDTQITEQNNVKNNCINSNENAIKEMKDAEVLTNEDEYLLDKIQEWKKEEYEKYNKEISLLRNQIIDIVSKKEKEDQSTIQNELKIMEQLQMTIKQQGAEIIALKQELIKEENNEKEKHKDIENQMSYWIKQAEMQSNEHKALLQKLNEVANEAKAYKAQADAEKEKSIKLQELLQERLNREQFLMKDSPKTSSTLNKSKSKEYLKSKESNTLKTVQSYPTADLNTLKKLQQKAQELLNIDQISSTDSSSTSDEKSKANLIKYETKTPSKTESSYKYGINRNKQKTTKSKEKRKKSRNIEDNGKVQKLDNSYEPKSNSTLQITKKENGYVHIPGSPMKVVRAKITEEVNHRLTSLGVDPLKNRIPQNIFQKQRTLLQKQRETKTKKLPMREKVLHSIITHLDKNTSSNNVSHNEVYISPSKSHKTFSLSSMFTNVKTKALSLVKSNESINKSEKSYNDVAKRAMALLKTPPGSGQSSPLKNSEHLTPDKYLNETMKAKKEVKRKSQKLKRNETEIYEENDTNDSSDITTADDELPNDRTIKTINYLIKSPIRRPDNASDKQGKDDKSHPKNEATYKSNIAIESDDVESIEITPRKCFSQENINNPKQTKGVLKNASSTSSLNKKKVLFDMDAIQMKSLSASPSQSITEKSDNNNKQLESGVVNLETEEWDISSIENEPSISATKVQVTSHISPKIAELKKNIELKLNYRSPTLSTALVGGVDVMAAPMQKGGSLRGSNTSLGSSILDETDDVPVQNNTFFRQSKIPEKDDSDIEISDLINDAVDSKHYIKSF</sequence>
<evidence type="ECO:0000256" key="1">
    <source>
        <dbReference type="ARBA" id="ARBA00004114"/>
    </source>
</evidence>
<dbReference type="OrthoDB" id="515971at2759"/>
<keyword evidence="8 11" id="KW-0175">Coiled coil</keyword>
<feature type="region of interest" description="Disordered" evidence="12">
    <location>
        <begin position="447"/>
        <end position="477"/>
    </location>
</feature>
<evidence type="ECO:0000313" key="15">
    <source>
        <dbReference type="Proteomes" id="UP000838878"/>
    </source>
</evidence>
<feature type="compositionally biased region" description="Basic and acidic residues" evidence="12">
    <location>
        <begin position="561"/>
        <end position="576"/>
    </location>
</feature>
<feature type="coiled-coil region" evidence="11">
    <location>
        <begin position="109"/>
        <end position="146"/>
    </location>
</feature>
<evidence type="ECO:0000256" key="6">
    <source>
        <dbReference type="ARBA" id="ARBA00022771"/>
    </source>
</evidence>
<feature type="coiled-coil region" evidence="11">
    <location>
        <begin position="308"/>
        <end position="431"/>
    </location>
</feature>
<evidence type="ECO:0000256" key="4">
    <source>
        <dbReference type="ARBA" id="ARBA00022490"/>
    </source>
</evidence>
<keyword evidence="7" id="KW-0862">Zinc</keyword>
<keyword evidence="5" id="KW-0479">Metal-binding</keyword>
<dbReference type="PROSITE" id="PS00028">
    <property type="entry name" value="ZINC_FINGER_C2H2_1"/>
    <property type="match status" value="1"/>
</dbReference>
<keyword evidence="6" id="KW-0863">Zinc-finger</keyword>
<evidence type="ECO:0000256" key="7">
    <source>
        <dbReference type="ARBA" id="ARBA00022833"/>
    </source>
</evidence>
<protein>
    <recommendedName>
        <fullName evidence="13">C2H2-type domain-containing protein</fullName>
    </recommendedName>
</protein>
<dbReference type="GO" id="GO:0005814">
    <property type="term" value="C:centriole"/>
    <property type="evidence" value="ECO:0007669"/>
    <property type="project" value="UniProtKB-SubCell"/>
</dbReference>
<dbReference type="AlphaFoldDB" id="A0A8J9YDI9"/>
<keyword evidence="4" id="KW-0963">Cytoplasm</keyword>
<feature type="region of interest" description="Disordered" evidence="12">
    <location>
        <begin position="758"/>
        <end position="843"/>
    </location>
</feature>
<dbReference type="GO" id="GO:0060271">
    <property type="term" value="P:cilium assembly"/>
    <property type="evidence" value="ECO:0007669"/>
    <property type="project" value="TreeGrafter"/>
</dbReference>
<feature type="non-terminal residue" evidence="14">
    <location>
        <position position="1056"/>
    </location>
</feature>
<dbReference type="PANTHER" id="PTHR21502:SF3">
    <property type="entry name" value="CILIUM ASSEMBLY PROTEIN DZIP1L"/>
    <property type="match status" value="1"/>
</dbReference>
<evidence type="ECO:0000256" key="11">
    <source>
        <dbReference type="SAM" id="Coils"/>
    </source>
</evidence>
<gene>
    <name evidence="14" type="ORF">BINO364_LOCUS8492</name>
</gene>
<dbReference type="PANTHER" id="PTHR21502">
    <property type="entry name" value="ZINC FINGER PROTEIN DZIP1"/>
    <property type="match status" value="1"/>
</dbReference>
<feature type="compositionally biased region" description="Acidic residues" evidence="12">
    <location>
        <begin position="778"/>
        <end position="798"/>
    </location>
</feature>
<dbReference type="InterPro" id="IPR032714">
    <property type="entry name" value="DZIP1_N"/>
</dbReference>
<evidence type="ECO:0000256" key="5">
    <source>
        <dbReference type="ARBA" id="ARBA00022723"/>
    </source>
</evidence>
<keyword evidence="15" id="KW-1185">Reference proteome</keyword>
<evidence type="ECO:0000256" key="3">
    <source>
        <dbReference type="ARBA" id="ARBA00009131"/>
    </source>
</evidence>
<reference evidence="14" key="1">
    <citation type="submission" date="2021-12" db="EMBL/GenBank/DDBJ databases">
        <authorList>
            <person name="Martin H S."/>
        </authorList>
    </citation>
    <scope>NUCLEOTIDE SEQUENCE</scope>
</reference>
<name>A0A8J9YDI9_9NEOP</name>
<feature type="domain" description="C2H2-type" evidence="13">
    <location>
        <begin position="185"/>
        <end position="206"/>
    </location>
</feature>
<feature type="compositionally biased region" description="Basic and acidic residues" evidence="12">
    <location>
        <begin position="816"/>
        <end position="837"/>
    </location>
</feature>
<feature type="compositionally biased region" description="Basic residues" evidence="12">
    <location>
        <begin position="546"/>
        <end position="560"/>
    </location>
</feature>
<dbReference type="InterPro" id="IPR051241">
    <property type="entry name" value="DZIP_RILPL"/>
</dbReference>
<dbReference type="Pfam" id="PF13815">
    <property type="entry name" value="Dzip-like_N"/>
    <property type="match status" value="1"/>
</dbReference>
<dbReference type="GO" id="GO:0005737">
    <property type="term" value="C:cytoplasm"/>
    <property type="evidence" value="ECO:0007669"/>
    <property type="project" value="TreeGrafter"/>
</dbReference>
<evidence type="ECO:0000256" key="2">
    <source>
        <dbReference type="ARBA" id="ARBA00004120"/>
    </source>
</evidence>
<feature type="compositionally biased region" description="Basic and acidic residues" evidence="12">
    <location>
        <begin position="464"/>
        <end position="475"/>
    </location>
</feature>
<dbReference type="GO" id="GO:0008270">
    <property type="term" value="F:zinc ion binding"/>
    <property type="evidence" value="ECO:0007669"/>
    <property type="project" value="UniProtKB-KW"/>
</dbReference>
<dbReference type="Proteomes" id="UP000838878">
    <property type="component" value="Chromosome 3"/>
</dbReference>
<comment type="subcellular location">
    <subcellularLocation>
        <location evidence="2">Cytoplasm</location>
        <location evidence="2">Cytoskeleton</location>
        <location evidence="2">Cilium basal body</location>
    </subcellularLocation>
    <subcellularLocation>
        <location evidence="1">Cytoplasm</location>
        <location evidence="1">Cytoskeleton</location>
        <location evidence="1">Microtubule organizing center</location>
        <location evidence="1">Centrosome</location>
        <location evidence="1">Centriole</location>
    </subcellularLocation>
</comment>
<organism evidence="14 15">
    <name type="scientific">Brenthis ino</name>
    <name type="common">lesser marbled fritillary</name>
    <dbReference type="NCBI Taxonomy" id="405034"/>
    <lineage>
        <taxon>Eukaryota</taxon>
        <taxon>Metazoa</taxon>
        <taxon>Ecdysozoa</taxon>
        <taxon>Arthropoda</taxon>
        <taxon>Hexapoda</taxon>
        <taxon>Insecta</taxon>
        <taxon>Pterygota</taxon>
        <taxon>Neoptera</taxon>
        <taxon>Endopterygota</taxon>
        <taxon>Lepidoptera</taxon>
        <taxon>Glossata</taxon>
        <taxon>Ditrysia</taxon>
        <taxon>Papilionoidea</taxon>
        <taxon>Nymphalidae</taxon>
        <taxon>Heliconiinae</taxon>
        <taxon>Argynnini</taxon>
        <taxon>Brenthis</taxon>
    </lineage>
</organism>
<proteinExistence type="inferred from homology"/>
<feature type="region of interest" description="Disordered" evidence="12">
    <location>
        <begin position="546"/>
        <end position="582"/>
    </location>
</feature>
<evidence type="ECO:0000313" key="14">
    <source>
        <dbReference type="EMBL" id="CAH0722550.1"/>
    </source>
</evidence>
<keyword evidence="10" id="KW-0966">Cell projection</keyword>
<evidence type="ECO:0000256" key="10">
    <source>
        <dbReference type="ARBA" id="ARBA00023273"/>
    </source>
</evidence>
<evidence type="ECO:0000259" key="13">
    <source>
        <dbReference type="PROSITE" id="PS00028"/>
    </source>
</evidence>
<dbReference type="InterPro" id="IPR058883">
    <property type="entry name" value="DZIP1_dom"/>
</dbReference>
<dbReference type="EMBL" id="OV170223">
    <property type="protein sequence ID" value="CAH0722550.1"/>
    <property type="molecule type" value="Genomic_DNA"/>
</dbReference>
<evidence type="ECO:0000256" key="8">
    <source>
        <dbReference type="ARBA" id="ARBA00023054"/>
    </source>
</evidence>
<evidence type="ECO:0000256" key="9">
    <source>
        <dbReference type="ARBA" id="ARBA00023212"/>
    </source>
</evidence>